<sequence length="391" mass="43811">MNKKFVVLAAVLIYLISAYFSYDLFSSQGGASQGKSGLQTGVVKNVNQAKINNVNPENFEGPKTEECPLTGELLTKQHKDLWESRRPLGIMIENHTDARPQSGLSSADTVYEFVAEGGITRFLAIFYCKDAQYVGPVRSARIYFMSMLQAYGANPLYAHVGGANAPGPADALGTINKLGWGNYNDMNQFSIPFPTYYRDYDRNPGVATEHTMYSSTQKLWKFAAEKRKLTNKDEEGEAWDKDFSGWEFKDSDPVSATTTTKISYDFWTGKKSWSVAWDYDKATNSYKRSHGDGESHVDKNTKKQLAAKNVIVALMQENSANDGYPGGHRLFKTLGSGKAYIFQNGEAIEGTWKKKEDEDMIKFYDKSGKEVELVRGQTWVSAIDDDNEVIY</sequence>
<comment type="caution">
    <text evidence="3">The sequence shown here is derived from an EMBL/GenBank/DDBJ whole genome shotgun (WGS) entry which is preliminary data.</text>
</comment>
<feature type="domain" description="DUF3048" evidence="2">
    <location>
        <begin position="270"/>
        <end position="380"/>
    </location>
</feature>
<dbReference type="Gene3D" id="3.50.90.10">
    <property type="entry name" value="YerB-like"/>
    <property type="match status" value="1"/>
</dbReference>
<dbReference type="InterPro" id="IPR023158">
    <property type="entry name" value="YerB-like_sf"/>
</dbReference>
<gene>
    <name evidence="3" type="ORF">A3D06_01560</name>
</gene>
<name>A0A1F7HDG0_9BACT</name>
<organism evidence="3 4">
    <name type="scientific">Candidatus Roizmanbacteria bacterium RIFCSPHIGHO2_02_FULL_40_9</name>
    <dbReference type="NCBI Taxonomy" id="1802042"/>
    <lineage>
        <taxon>Bacteria</taxon>
        <taxon>Candidatus Roizmaniibacteriota</taxon>
    </lineage>
</organism>
<dbReference type="InterPro" id="IPR035328">
    <property type="entry name" value="DUF3048_C"/>
</dbReference>
<feature type="domain" description="DUF3048" evidence="1">
    <location>
        <begin position="69"/>
        <end position="227"/>
    </location>
</feature>
<dbReference type="AlphaFoldDB" id="A0A1F7HDG0"/>
<accession>A0A1F7HDG0</accession>
<evidence type="ECO:0008006" key="5">
    <source>
        <dbReference type="Google" id="ProtNLM"/>
    </source>
</evidence>
<dbReference type="Pfam" id="PF11258">
    <property type="entry name" value="DUF3048"/>
    <property type="match status" value="1"/>
</dbReference>
<dbReference type="Pfam" id="PF17479">
    <property type="entry name" value="DUF3048_C"/>
    <property type="match status" value="1"/>
</dbReference>
<dbReference type="InterPro" id="IPR021416">
    <property type="entry name" value="DUF3048_N"/>
</dbReference>
<proteinExistence type="predicted"/>
<evidence type="ECO:0000259" key="1">
    <source>
        <dbReference type="Pfam" id="PF11258"/>
    </source>
</evidence>
<evidence type="ECO:0000313" key="4">
    <source>
        <dbReference type="Proteomes" id="UP000177027"/>
    </source>
</evidence>
<evidence type="ECO:0000313" key="3">
    <source>
        <dbReference type="EMBL" id="OGK29299.1"/>
    </source>
</evidence>
<evidence type="ECO:0000259" key="2">
    <source>
        <dbReference type="Pfam" id="PF17479"/>
    </source>
</evidence>
<dbReference type="Proteomes" id="UP000177027">
    <property type="component" value="Unassembled WGS sequence"/>
</dbReference>
<dbReference type="EMBL" id="MFZS01000005">
    <property type="protein sequence ID" value="OGK29299.1"/>
    <property type="molecule type" value="Genomic_DNA"/>
</dbReference>
<reference evidence="3 4" key="1">
    <citation type="journal article" date="2016" name="Nat. Commun.">
        <title>Thousands of microbial genomes shed light on interconnected biogeochemical processes in an aquifer system.</title>
        <authorList>
            <person name="Anantharaman K."/>
            <person name="Brown C.T."/>
            <person name="Hug L.A."/>
            <person name="Sharon I."/>
            <person name="Castelle C.J."/>
            <person name="Probst A.J."/>
            <person name="Thomas B.C."/>
            <person name="Singh A."/>
            <person name="Wilkins M.J."/>
            <person name="Karaoz U."/>
            <person name="Brodie E.L."/>
            <person name="Williams K.H."/>
            <person name="Hubbard S.S."/>
            <person name="Banfield J.F."/>
        </authorList>
    </citation>
    <scope>NUCLEOTIDE SEQUENCE [LARGE SCALE GENOMIC DNA]</scope>
</reference>
<protein>
    <recommendedName>
        <fullName evidence="5">DUF3048 domain-containing protein</fullName>
    </recommendedName>
</protein>
<dbReference type="SUPFAM" id="SSF159774">
    <property type="entry name" value="YerB-like"/>
    <property type="match status" value="1"/>
</dbReference>